<comment type="caution">
    <text evidence="10">The sequence shown here is derived from an EMBL/GenBank/DDBJ whole genome shotgun (WGS) entry which is preliminary data.</text>
</comment>
<feature type="domain" description="ATPase AAA-type core" evidence="9">
    <location>
        <begin position="436"/>
        <end position="612"/>
    </location>
</feature>
<dbReference type="GO" id="GO:0005634">
    <property type="term" value="C:nucleus"/>
    <property type="evidence" value="ECO:0007669"/>
    <property type="project" value="UniProtKB-SubCell"/>
</dbReference>
<sequence>MEEPSTNEDPAATVIISQRKNPRRKLVQSTLFPHKPQVNEISTPLSQEIHGSQEEKGDCSSPNGKRKRKGKGITKKTTPKKKAPDSGKEAAAAGIAEVGSSPLAAGKKSNRREKKKLQGDDSPCKVLTPSSSKGKCRRQLMTNCPSDAAEGQTEPAEVPVIDLRLEAKLAAEENAKLFAGKQTHPFFSARKLDKRFQETTEPESKPCLVLPDDLHPPIHVFEKLQVQEDVLLDWRNWLFCDEASISSNYAPETANPSVFEGSVKPLSFKDFLMIPNSVETPPIKNDMSLNRCCHQAQVNSTSSINSSTSAGLKAQERNEVDLSVECTDSINNSFVEYRDGFSQERIPSYDICSGSQPDSSLWATKYQPRKASEVCGNGDSVKFLNEWLQYWREKRPQTSKNSALGDKYITLDSDCSSDENYSDAESVDDEGLKNVLLVTGPLGSGKSAAIYACAKEQGFEVIEVSASDWRNGAHVKQKFGEAMESHRFSKWSSEDSASSQMKNILSFSSVQNGNSSAILNTDVVEVISETCPQEPEIVEVERENLSDRSRVTNKTLILFEDVDTIFDEDRGFISTIQHLAETAKRPMILTCNSQDPVLPNQLDRREVRFEVPSSEELLACLHKICTAENVDIPTLLLEQFLGCCQGDIRKTIMLLQFWCQGIRIKKERAQMSHLLHVDLDAWHWLLPKVVPWGFPCQLSELVDKEITKLFTTSRQSASSLEIVEEEELSHEKRQDAYEIGYYHETDSIVTKKQAMLNMNGSLYEANGFSTQLNGVAEFSNSSGSPVAFTRRSAKRKQSTVFSSLSGDECSEDIPTASHMMPNDPDNEMPEGDIFKYLPDIIRIQTSVDVCTSQHHYFNREVPELNLFRYSETESQLMCDTFKLADVSCVPESSYVPETEIDGAGIQSNTVCCGEASVSFGAVSMSGAKSFPCFSMDASNLEEVIPDADENADTILRTVNDTDAEAAHEDEKTGDTHIEHGESPIRGYQGMDECSRADFNNKTSTFFEKDRCLGEINPVEEAWKKLRHCREDLKSHVTSEMKEACQFQALVSGMADLISEADLMFGCCQPLLSDFIEMPTVPNLERDTVYWSDKQLEMTSTIVQHGLGYFAKESAKTGPNFGLKKTVDLAWEMFACTTNTTELGKVLTQELTPSQISCVGRGLENGPPRSIISSNSEIGEHLYNAVHVLVPPRLLLALRGSAFNDYVSSLSQISKIEASRLSDNIDKPKNRRRGRVARHYLSASELKPEDVSLLAQQNCYGKVSGE</sequence>
<dbReference type="Proteomes" id="UP001177140">
    <property type="component" value="Unassembled WGS sequence"/>
</dbReference>
<feature type="compositionally biased region" description="Polar residues" evidence="8">
    <location>
        <begin position="39"/>
        <end position="50"/>
    </location>
</feature>
<dbReference type="GO" id="GO:0033314">
    <property type="term" value="P:mitotic DNA replication checkpoint signaling"/>
    <property type="evidence" value="ECO:0007669"/>
    <property type="project" value="TreeGrafter"/>
</dbReference>
<dbReference type="Gene3D" id="3.40.50.300">
    <property type="entry name" value="P-loop containing nucleotide triphosphate hydrolases"/>
    <property type="match status" value="1"/>
</dbReference>
<dbReference type="SUPFAM" id="SSF52540">
    <property type="entry name" value="P-loop containing nucleoside triphosphate hydrolases"/>
    <property type="match status" value="1"/>
</dbReference>
<comment type="similarity">
    <text evidence="2">Belongs to the rad17/RAD24 family.</text>
</comment>
<keyword evidence="3" id="KW-0547">Nucleotide-binding</keyword>
<evidence type="ECO:0000259" key="9">
    <source>
        <dbReference type="Pfam" id="PF00004"/>
    </source>
</evidence>
<dbReference type="EMBL" id="JAJJMA010239233">
    <property type="protein sequence ID" value="MCL7042781.1"/>
    <property type="molecule type" value="Genomic_DNA"/>
</dbReference>
<evidence type="ECO:0000256" key="5">
    <source>
        <dbReference type="ARBA" id="ARBA00022840"/>
    </source>
</evidence>
<keyword evidence="11" id="KW-1185">Reference proteome</keyword>
<feature type="compositionally biased region" description="Basic and acidic residues" evidence="8">
    <location>
        <begin position="964"/>
        <end position="982"/>
    </location>
</feature>
<dbReference type="InterPro" id="IPR004582">
    <property type="entry name" value="Checkpoint_prot_Rad17_Rad24"/>
</dbReference>
<dbReference type="InterPro" id="IPR027417">
    <property type="entry name" value="P-loop_NTPase"/>
</dbReference>
<evidence type="ECO:0000256" key="1">
    <source>
        <dbReference type="ARBA" id="ARBA00004123"/>
    </source>
</evidence>
<gene>
    <name evidence="10" type="ORF">MKW94_017392</name>
</gene>
<feature type="region of interest" description="Disordered" evidence="8">
    <location>
        <begin position="963"/>
        <end position="986"/>
    </location>
</feature>
<dbReference type="GO" id="GO:0016887">
    <property type="term" value="F:ATP hydrolysis activity"/>
    <property type="evidence" value="ECO:0007669"/>
    <property type="project" value="InterPro"/>
</dbReference>
<proteinExistence type="inferred from homology"/>
<evidence type="ECO:0000256" key="7">
    <source>
        <dbReference type="ARBA" id="ARBA00023306"/>
    </source>
</evidence>
<dbReference type="Gene3D" id="1.10.8.60">
    <property type="match status" value="1"/>
</dbReference>
<dbReference type="Pfam" id="PF00004">
    <property type="entry name" value="AAA"/>
    <property type="match status" value="1"/>
</dbReference>
<dbReference type="GO" id="GO:0003689">
    <property type="term" value="F:DNA clamp loader activity"/>
    <property type="evidence" value="ECO:0007669"/>
    <property type="project" value="TreeGrafter"/>
</dbReference>
<keyword evidence="6" id="KW-0539">Nucleus</keyword>
<keyword evidence="4" id="KW-0227">DNA damage</keyword>
<keyword evidence="5" id="KW-0067">ATP-binding</keyword>
<organism evidence="10 11">
    <name type="scientific">Papaver nudicaule</name>
    <name type="common">Iceland poppy</name>
    <dbReference type="NCBI Taxonomy" id="74823"/>
    <lineage>
        <taxon>Eukaryota</taxon>
        <taxon>Viridiplantae</taxon>
        <taxon>Streptophyta</taxon>
        <taxon>Embryophyta</taxon>
        <taxon>Tracheophyta</taxon>
        <taxon>Spermatophyta</taxon>
        <taxon>Magnoliopsida</taxon>
        <taxon>Ranunculales</taxon>
        <taxon>Papaveraceae</taxon>
        <taxon>Papaveroideae</taxon>
        <taxon>Papaver</taxon>
    </lineage>
</organism>
<evidence type="ECO:0000256" key="2">
    <source>
        <dbReference type="ARBA" id="ARBA00006168"/>
    </source>
</evidence>
<comment type="subcellular location">
    <subcellularLocation>
        <location evidence="1">Nucleus</location>
    </subcellularLocation>
</comment>
<dbReference type="GO" id="GO:0003682">
    <property type="term" value="F:chromatin binding"/>
    <property type="evidence" value="ECO:0007669"/>
    <property type="project" value="TreeGrafter"/>
</dbReference>
<dbReference type="PANTHER" id="PTHR12172">
    <property type="entry name" value="CELL CYCLE CHECKPOINT PROTEIN RAD17"/>
    <property type="match status" value="1"/>
</dbReference>
<feature type="compositionally biased region" description="Basic residues" evidence="8">
    <location>
        <begin position="64"/>
        <end position="81"/>
    </location>
</feature>
<dbReference type="AlphaFoldDB" id="A0AA42AXH8"/>
<evidence type="ECO:0000256" key="8">
    <source>
        <dbReference type="SAM" id="MobiDB-lite"/>
    </source>
</evidence>
<evidence type="ECO:0000313" key="11">
    <source>
        <dbReference type="Proteomes" id="UP001177140"/>
    </source>
</evidence>
<feature type="region of interest" description="Disordered" evidence="8">
    <location>
        <begin position="1"/>
        <end position="138"/>
    </location>
</feature>
<dbReference type="GO" id="GO:0006281">
    <property type="term" value="P:DNA repair"/>
    <property type="evidence" value="ECO:0007669"/>
    <property type="project" value="InterPro"/>
</dbReference>
<dbReference type="InterPro" id="IPR003959">
    <property type="entry name" value="ATPase_AAA_core"/>
</dbReference>
<dbReference type="GO" id="GO:0000077">
    <property type="term" value="P:DNA damage checkpoint signaling"/>
    <property type="evidence" value="ECO:0007669"/>
    <property type="project" value="TreeGrafter"/>
</dbReference>
<name>A0AA42AXH8_PAPNU</name>
<evidence type="ECO:0000256" key="6">
    <source>
        <dbReference type="ARBA" id="ARBA00023242"/>
    </source>
</evidence>
<accession>A0AA42AXH8</accession>
<evidence type="ECO:0000313" key="10">
    <source>
        <dbReference type="EMBL" id="MCL7042781.1"/>
    </source>
</evidence>
<evidence type="ECO:0000256" key="4">
    <source>
        <dbReference type="ARBA" id="ARBA00022763"/>
    </source>
</evidence>
<protein>
    <recommendedName>
        <fullName evidence="9">ATPase AAA-type core domain-containing protein</fullName>
    </recommendedName>
</protein>
<reference evidence="10" key="1">
    <citation type="submission" date="2022-03" db="EMBL/GenBank/DDBJ databases">
        <title>A functionally conserved STORR gene fusion in Papaver species that diverged 16.8 million years ago.</title>
        <authorList>
            <person name="Catania T."/>
        </authorList>
    </citation>
    <scope>NUCLEOTIDE SEQUENCE</scope>
    <source>
        <strain evidence="10">S-191538</strain>
    </source>
</reference>
<evidence type="ECO:0000256" key="3">
    <source>
        <dbReference type="ARBA" id="ARBA00022741"/>
    </source>
</evidence>
<dbReference type="GO" id="GO:0005524">
    <property type="term" value="F:ATP binding"/>
    <property type="evidence" value="ECO:0007669"/>
    <property type="project" value="UniProtKB-KW"/>
</dbReference>
<keyword evidence="7" id="KW-0131">Cell cycle</keyword>
<dbReference type="PANTHER" id="PTHR12172:SF1">
    <property type="entry name" value="P-LOOP CONTAINING NUCLEOSIDE TRIPHOSPHATE HYDROLASES SUPERFAMILY PROTEIN"/>
    <property type="match status" value="1"/>
</dbReference>